<keyword evidence="8" id="KW-0175">Coiled coil</keyword>
<comment type="subcellular location">
    <subcellularLocation>
        <location evidence="1">Cytoplasm</location>
        <location evidence="1">Cytoskeleton</location>
        <location evidence="1">Cilium axoneme</location>
    </subcellularLocation>
</comment>
<dbReference type="InterPro" id="IPR026983">
    <property type="entry name" value="DHC"/>
</dbReference>
<evidence type="ECO:0000256" key="5">
    <source>
        <dbReference type="ARBA" id="ARBA00022741"/>
    </source>
</evidence>
<keyword evidence="6" id="KW-0067">ATP-binding</keyword>
<evidence type="ECO:0000256" key="12">
    <source>
        <dbReference type="ARBA" id="ARBA00023273"/>
    </source>
</evidence>
<dbReference type="PANTHER" id="PTHR46961">
    <property type="entry name" value="DYNEIN HEAVY CHAIN 1, AXONEMAL-LIKE PROTEIN"/>
    <property type="match status" value="1"/>
</dbReference>
<keyword evidence="9" id="KW-0969">Cilium</keyword>
<evidence type="ECO:0000256" key="2">
    <source>
        <dbReference type="ARBA" id="ARBA00008887"/>
    </source>
</evidence>
<keyword evidence="5" id="KW-0547">Nucleotide-binding</keyword>
<dbReference type="GO" id="GO:0051959">
    <property type="term" value="F:dynein light intermediate chain binding"/>
    <property type="evidence" value="ECO:0007669"/>
    <property type="project" value="InterPro"/>
</dbReference>
<evidence type="ECO:0000256" key="4">
    <source>
        <dbReference type="ARBA" id="ARBA00022701"/>
    </source>
</evidence>
<dbReference type="GO" id="GO:0005524">
    <property type="term" value="F:ATP binding"/>
    <property type="evidence" value="ECO:0007669"/>
    <property type="project" value="UniProtKB-KW"/>
</dbReference>
<evidence type="ECO:0000256" key="7">
    <source>
        <dbReference type="ARBA" id="ARBA00023017"/>
    </source>
</evidence>
<evidence type="ECO:0008006" key="15">
    <source>
        <dbReference type="Google" id="ProtNLM"/>
    </source>
</evidence>
<evidence type="ECO:0000256" key="10">
    <source>
        <dbReference type="ARBA" id="ARBA00023175"/>
    </source>
</evidence>
<evidence type="ECO:0000256" key="9">
    <source>
        <dbReference type="ARBA" id="ARBA00023069"/>
    </source>
</evidence>
<name>A0A8S3IKR4_9BILA</name>
<dbReference type="GO" id="GO:0007018">
    <property type="term" value="P:microtubule-based movement"/>
    <property type="evidence" value="ECO:0007669"/>
    <property type="project" value="InterPro"/>
</dbReference>
<dbReference type="EMBL" id="CAJOBI010333695">
    <property type="protein sequence ID" value="CAF5202536.1"/>
    <property type="molecule type" value="Genomic_DNA"/>
</dbReference>
<dbReference type="FunFam" id="1.10.8.1220:FF:000001">
    <property type="entry name" value="Dynein axonemal heavy chain 5"/>
    <property type="match status" value="1"/>
</dbReference>
<dbReference type="PANTHER" id="PTHR46961:SF20">
    <property type="entry name" value="LOW QUALITY PROTEIN: DYNEIN BETA CHAIN, CILIARY-LIKE"/>
    <property type="match status" value="1"/>
</dbReference>
<keyword evidence="3" id="KW-0963">Cytoplasm</keyword>
<dbReference type="GO" id="GO:0045505">
    <property type="term" value="F:dynein intermediate chain binding"/>
    <property type="evidence" value="ECO:0007669"/>
    <property type="project" value="InterPro"/>
</dbReference>
<comment type="caution">
    <text evidence="13">The sequence shown here is derived from an EMBL/GenBank/DDBJ whole genome shotgun (WGS) entry which is preliminary data.</text>
</comment>
<dbReference type="Gene3D" id="1.10.8.1220">
    <property type="match status" value="1"/>
</dbReference>
<keyword evidence="12" id="KW-0966">Cell projection</keyword>
<keyword evidence="7" id="KW-0243">Dynein</keyword>
<evidence type="ECO:0000256" key="8">
    <source>
        <dbReference type="ARBA" id="ARBA00023054"/>
    </source>
</evidence>
<keyword evidence="4" id="KW-0493">Microtubule</keyword>
<feature type="non-terminal residue" evidence="13">
    <location>
        <position position="237"/>
    </location>
</feature>
<evidence type="ECO:0000256" key="1">
    <source>
        <dbReference type="ARBA" id="ARBA00004430"/>
    </source>
</evidence>
<evidence type="ECO:0000313" key="13">
    <source>
        <dbReference type="EMBL" id="CAF5202536.1"/>
    </source>
</evidence>
<dbReference type="AlphaFoldDB" id="A0A8S3IKR4"/>
<comment type="similarity">
    <text evidence="2">Belongs to the dynein heavy chain family.</text>
</comment>
<evidence type="ECO:0000256" key="3">
    <source>
        <dbReference type="ARBA" id="ARBA00022490"/>
    </source>
</evidence>
<proteinExistence type="inferred from homology"/>
<protein>
    <recommendedName>
        <fullName evidence="15">Dynein heavy chain</fullName>
    </recommendedName>
</protein>
<evidence type="ECO:0000256" key="6">
    <source>
        <dbReference type="ARBA" id="ARBA00022840"/>
    </source>
</evidence>
<accession>A0A8S3IKR4</accession>
<gene>
    <name evidence="13" type="ORF">SMN809_LOCUS75941</name>
</gene>
<sequence length="237" mass="27898">ITAIEIEHKKNEAEKTSEQIDKTREVYRPAAARASLLYFIMNDLRKIHPMYQFSLKAFKIVFAKASQKSEESDDVKQRVLNLIDSITYSTSLYTTRSLFEQHKLIFTSQMVFQILLTNKEIDLKELEFLLRYPYVPNLVSPVDFLNELSWGGVKALSNMEEFHNLDRDIEGSAKRWKKFVESEAPEKEKFPQEWKSKTSLQKLCIMRALRPDRMLYALSLFVEEKLGRKYVENRAIE</sequence>
<reference evidence="13" key="1">
    <citation type="submission" date="2021-02" db="EMBL/GenBank/DDBJ databases">
        <authorList>
            <person name="Nowell W R."/>
        </authorList>
    </citation>
    <scope>NUCLEOTIDE SEQUENCE</scope>
</reference>
<dbReference type="GO" id="GO:0005930">
    <property type="term" value="C:axoneme"/>
    <property type="evidence" value="ECO:0007669"/>
    <property type="project" value="UniProtKB-SubCell"/>
</dbReference>
<organism evidence="13 14">
    <name type="scientific">Rotaria magnacalcarata</name>
    <dbReference type="NCBI Taxonomy" id="392030"/>
    <lineage>
        <taxon>Eukaryota</taxon>
        <taxon>Metazoa</taxon>
        <taxon>Spiralia</taxon>
        <taxon>Gnathifera</taxon>
        <taxon>Rotifera</taxon>
        <taxon>Eurotatoria</taxon>
        <taxon>Bdelloidea</taxon>
        <taxon>Philodinida</taxon>
        <taxon>Philodinidae</taxon>
        <taxon>Rotaria</taxon>
    </lineage>
</organism>
<feature type="non-terminal residue" evidence="13">
    <location>
        <position position="1"/>
    </location>
</feature>
<evidence type="ECO:0000256" key="11">
    <source>
        <dbReference type="ARBA" id="ARBA00023212"/>
    </source>
</evidence>
<keyword evidence="10" id="KW-0505">Motor protein</keyword>
<dbReference type="GO" id="GO:0005874">
    <property type="term" value="C:microtubule"/>
    <property type="evidence" value="ECO:0007669"/>
    <property type="project" value="UniProtKB-KW"/>
</dbReference>
<dbReference type="GO" id="GO:0030286">
    <property type="term" value="C:dynein complex"/>
    <property type="evidence" value="ECO:0007669"/>
    <property type="project" value="UniProtKB-KW"/>
</dbReference>
<keyword evidence="11" id="KW-0206">Cytoskeleton</keyword>
<dbReference type="Proteomes" id="UP000676336">
    <property type="component" value="Unassembled WGS sequence"/>
</dbReference>
<evidence type="ECO:0000313" key="14">
    <source>
        <dbReference type="Proteomes" id="UP000676336"/>
    </source>
</evidence>